<sequence>MRGKPPYQCPSCPYTTAKKSHLEYHVLTHTGEKPYKCNVCGKAFAVKHNFTKHFQMRHQDTYLLPPPLSKILFTPGLSEQASEAVHVWSVQLFHSFLIKLKKASLYTYWREALPMHLVSQTLQGEVALEQAFQFYSF</sequence>
<dbReference type="GO" id="GO:0000978">
    <property type="term" value="F:RNA polymerase II cis-regulatory region sequence-specific DNA binding"/>
    <property type="evidence" value="ECO:0007669"/>
    <property type="project" value="TreeGrafter"/>
</dbReference>
<dbReference type="PANTHER" id="PTHR24388">
    <property type="entry name" value="ZINC FINGER PROTEIN"/>
    <property type="match status" value="1"/>
</dbReference>
<keyword evidence="5" id="KW-0862">Zinc</keyword>
<dbReference type="GO" id="GO:0005634">
    <property type="term" value="C:nucleus"/>
    <property type="evidence" value="ECO:0007669"/>
    <property type="project" value="UniProtKB-SubCell"/>
</dbReference>
<dbReference type="InterPro" id="IPR013087">
    <property type="entry name" value="Znf_C2H2_type"/>
</dbReference>
<keyword evidence="2" id="KW-0479">Metal-binding</keyword>
<dbReference type="InterPro" id="IPR050527">
    <property type="entry name" value="Snail/Krueppel_Znf"/>
</dbReference>
<gene>
    <name evidence="10" type="ORF">JTE90_007924</name>
</gene>
<evidence type="ECO:0000256" key="7">
    <source>
        <dbReference type="ARBA" id="ARBA00037948"/>
    </source>
</evidence>
<evidence type="ECO:0000259" key="9">
    <source>
        <dbReference type="PROSITE" id="PS50157"/>
    </source>
</evidence>
<reference evidence="10 11" key="1">
    <citation type="journal article" date="2022" name="Nat. Ecol. Evol.">
        <title>A masculinizing supergene underlies an exaggerated male reproductive morph in a spider.</title>
        <authorList>
            <person name="Hendrickx F."/>
            <person name="De Corte Z."/>
            <person name="Sonet G."/>
            <person name="Van Belleghem S.M."/>
            <person name="Kostlbacher S."/>
            <person name="Vangestel C."/>
        </authorList>
    </citation>
    <scope>NUCLEOTIDE SEQUENCE [LARGE SCALE GENOMIC DNA]</scope>
    <source>
        <strain evidence="10">W744_W776</strain>
    </source>
</reference>
<feature type="domain" description="C2H2-type" evidence="9">
    <location>
        <begin position="7"/>
        <end position="34"/>
    </location>
</feature>
<evidence type="ECO:0000256" key="8">
    <source>
        <dbReference type="PROSITE-ProRule" id="PRU00042"/>
    </source>
</evidence>
<feature type="domain" description="C2H2-type" evidence="9">
    <location>
        <begin position="35"/>
        <end position="58"/>
    </location>
</feature>
<dbReference type="InterPro" id="IPR036236">
    <property type="entry name" value="Znf_C2H2_sf"/>
</dbReference>
<name>A0AAV6VKV4_9ARAC</name>
<evidence type="ECO:0000313" key="11">
    <source>
        <dbReference type="Proteomes" id="UP000827092"/>
    </source>
</evidence>
<dbReference type="SMART" id="SM00355">
    <property type="entry name" value="ZnF_C2H2"/>
    <property type="match status" value="2"/>
</dbReference>
<dbReference type="Proteomes" id="UP000827092">
    <property type="component" value="Unassembled WGS sequence"/>
</dbReference>
<dbReference type="PANTHER" id="PTHR24388:SF54">
    <property type="entry name" value="PROTEIN ESCARGOT"/>
    <property type="match status" value="1"/>
</dbReference>
<evidence type="ECO:0000256" key="5">
    <source>
        <dbReference type="ARBA" id="ARBA00022833"/>
    </source>
</evidence>
<comment type="caution">
    <text evidence="10">The sequence shown here is derived from an EMBL/GenBank/DDBJ whole genome shotgun (WGS) entry which is preliminary data.</text>
</comment>
<evidence type="ECO:0000256" key="6">
    <source>
        <dbReference type="ARBA" id="ARBA00023242"/>
    </source>
</evidence>
<dbReference type="Gene3D" id="3.30.160.60">
    <property type="entry name" value="Classic Zinc Finger"/>
    <property type="match status" value="2"/>
</dbReference>
<evidence type="ECO:0000256" key="1">
    <source>
        <dbReference type="ARBA" id="ARBA00004123"/>
    </source>
</evidence>
<dbReference type="GO" id="GO:0008270">
    <property type="term" value="F:zinc ion binding"/>
    <property type="evidence" value="ECO:0007669"/>
    <property type="project" value="UniProtKB-KW"/>
</dbReference>
<dbReference type="GO" id="GO:0000981">
    <property type="term" value="F:DNA-binding transcription factor activity, RNA polymerase II-specific"/>
    <property type="evidence" value="ECO:0007669"/>
    <property type="project" value="TreeGrafter"/>
</dbReference>
<accession>A0AAV6VKV4</accession>
<dbReference type="AlphaFoldDB" id="A0AAV6VKV4"/>
<proteinExistence type="inferred from homology"/>
<organism evidence="10 11">
    <name type="scientific">Oedothorax gibbosus</name>
    <dbReference type="NCBI Taxonomy" id="931172"/>
    <lineage>
        <taxon>Eukaryota</taxon>
        <taxon>Metazoa</taxon>
        <taxon>Ecdysozoa</taxon>
        <taxon>Arthropoda</taxon>
        <taxon>Chelicerata</taxon>
        <taxon>Arachnida</taxon>
        <taxon>Araneae</taxon>
        <taxon>Araneomorphae</taxon>
        <taxon>Entelegynae</taxon>
        <taxon>Araneoidea</taxon>
        <taxon>Linyphiidae</taxon>
        <taxon>Erigoninae</taxon>
        <taxon>Oedothorax</taxon>
    </lineage>
</organism>
<evidence type="ECO:0000256" key="2">
    <source>
        <dbReference type="ARBA" id="ARBA00022723"/>
    </source>
</evidence>
<dbReference type="PROSITE" id="PS50157">
    <property type="entry name" value="ZINC_FINGER_C2H2_2"/>
    <property type="match status" value="2"/>
</dbReference>
<keyword evidence="6" id="KW-0539">Nucleus</keyword>
<comment type="similarity">
    <text evidence="7">Belongs to the snail C2H2-type zinc-finger protein family.</text>
</comment>
<evidence type="ECO:0000256" key="4">
    <source>
        <dbReference type="ARBA" id="ARBA00022771"/>
    </source>
</evidence>
<keyword evidence="3" id="KW-0677">Repeat</keyword>
<dbReference type="PROSITE" id="PS00028">
    <property type="entry name" value="ZINC_FINGER_C2H2_1"/>
    <property type="match status" value="1"/>
</dbReference>
<evidence type="ECO:0000256" key="3">
    <source>
        <dbReference type="ARBA" id="ARBA00022737"/>
    </source>
</evidence>
<dbReference type="EMBL" id="JAFNEN010000074">
    <property type="protein sequence ID" value="KAG8196196.1"/>
    <property type="molecule type" value="Genomic_DNA"/>
</dbReference>
<keyword evidence="11" id="KW-1185">Reference proteome</keyword>
<comment type="subcellular location">
    <subcellularLocation>
        <location evidence="1">Nucleus</location>
    </subcellularLocation>
</comment>
<evidence type="ECO:0000313" key="10">
    <source>
        <dbReference type="EMBL" id="KAG8196196.1"/>
    </source>
</evidence>
<keyword evidence="4 8" id="KW-0863">Zinc-finger</keyword>
<dbReference type="Pfam" id="PF13465">
    <property type="entry name" value="zf-H2C2_2"/>
    <property type="match status" value="1"/>
</dbReference>
<dbReference type="FunFam" id="3.30.160.60:FF:000176">
    <property type="entry name" value="zinc finger protein 70"/>
    <property type="match status" value="1"/>
</dbReference>
<dbReference type="SUPFAM" id="SSF57667">
    <property type="entry name" value="beta-beta-alpha zinc fingers"/>
    <property type="match status" value="1"/>
</dbReference>
<protein>
    <recommendedName>
        <fullName evidence="9">C2H2-type domain-containing protein</fullName>
    </recommendedName>
</protein>